<reference evidence="1" key="2">
    <citation type="journal article" date="2020" name="Nat. Commun.">
        <title>Large-scale genome sequencing of mycorrhizal fungi provides insights into the early evolution of symbiotic traits.</title>
        <authorList>
            <person name="Miyauchi S."/>
            <person name="Kiss E."/>
            <person name="Kuo A."/>
            <person name="Drula E."/>
            <person name="Kohler A."/>
            <person name="Sanchez-Garcia M."/>
            <person name="Morin E."/>
            <person name="Andreopoulos B."/>
            <person name="Barry K.W."/>
            <person name="Bonito G."/>
            <person name="Buee M."/>
            <person name="Carver A."/>
            <person name="Chen C."/>
            <person name="Cichocki N."/>
            <person name="Clum A."/>
            <person name="Culley D."/>
            <person name="Crous P.W."/>
            <person name="Fauchery L."/>
            <person name="Girlanda M."/>
            <person name="Hayes R.D."/>
            <person name="Keri Z."/>
            <person name="LaButti K."/>
            <person name="Lipzen A."/>
            <person name="Lombard V."/>
            <person name="Magnuson J."/>
            <person name="Maillard F."/>
            <person name="Murat C."/>
            <person name="Nolan M."/>
            <person name="Ohm R.A."/>
            <person name="Pangilinan J."/>
            <person name="Pereira M.F."/>
            <person name="Perotto S."/>
            <person name="Peter M."/>
            <person name="Pfister S."/>
            <person name="Riley R."/>
            <person name="Sitrit Y."/>
            <person name="Stielow J.B."/>
            <person name="Szollosi G."/>
            <person name="Zifcakova L."/>
            <person name="Stursova M."/>
            <person name="Spatafora J.W."/>
            <person name="Tedersoo L."/>
            <person name="Vaario L.M."/>
            <person name="Yamada A."/>
            <person name="Yan M."/>
            <person name="Wang P."/>
            <person name="Xu J."/>
            <person name="Bruns T."/>
            <person name="Baldrian P."/>
            <person name="Vilgalys R."/>
            <person name="Dunand C."/>
            <person name="Henrissat B."/>
            <person name="Grigoriev I.V."/>
            <person name="Hibbett D."/>
            <person name="Nagy L.G."/>
            <person name="Martin F.M."/>
        </authorList>
    </citation>
    <scope>NUCLEOTIDE SEQUENCE</scope>
    <source>
        <strain evidence="1">P2</strain>
    </source>
</reference>
<proteinExistence type="predicted"/>
<accession>A0ACB6ZW87</accession>
<comment type="caution">
    <text evidence="1">The sequence shown here is derived from an EMBL/GenBank/DDBJ whole genome shotgun (WGS) entry which is preliminary data.</text>
</comment>
<organism evidence="1 2">
    <name type="scientific">Thelephora ganbajun</name>
    <name type="common">Ganba fungus</name>
    <dbReference type="NCBI Taxonomy" id="370292"/>
    <lineage>
        <taxon>Eukaryota</taxon>
        <taxon>Fungi</taxon>
        <taxon>Dikarya</taxon>
        <taxon>Basidiomycota</taxon>
        <taxon>Agaricomycotina</taxon>
        <taxon>Agaricomycetes</taxon>
        <taxon>Thelephorales</taxon>
        <taxon>Thelephoraceae</taxon>
        <taxon>Thelephora</taxon>
    </lineage>
</organism>
<reference evidence="1" key="1">
    <citation type="submission" date="2019-10" db="EMBL/GenBank/DDBJ databases">
        <authorList>
            <consortium name="DOE Joint Genome Institute"/>
            <person name="Kuo A."/>
            <person name="Miyauchi S."/>
            <person name="Kiss E."/>
            <person name="Drula E."/>
            <person name="Kohler A."/>
            <person name="Sanchez-Garcia M."/>
            <person name="Andreopoulos B."/>
            <person name="Barry K.W."/>
            <person name="Bonito G."/>
            <person name="Buee M."/>
            <person name="Carver A."/>
            <person name="Chen C."/>
            <person name="Cichocki N."/>
            <person name="Clum A."/>
            <person name="Culley D."/>
            <person name="Crous P.W."/>
            <person name="Fauchery L."/>
            <person name="Girlanda M."/>
            <person name="Hayes R."/>
            <person name="Keri Z."/>
            <person name="Labutti K."/>
            <person name="Lipzen A."/>
            <person name="Lombard V."/>
            <person name="Magnuson J."/>
            <person name="Maillard F."/>
            <person name="Morin E."/>
            <person name="Murat C."/>
            <person name="Nolan M."/>
            <person name="Ohm R."/>
            <person name="Pangilinan J."/>
            <person name="Pereira M."/>
            <person name="Perotto S."/>
            <person name="Peter M."/>
            <person name="Riley R."/>
            <person name="Sitrit Y."/>
            <person name="Stielow B."/>
            <person name="Szollosi G."/>
            <person name="Zifcakova L."/>
            <person name="Stursova M."/>
            <person name="Spatafora J.W."/>
            <person name="Tedersoo L."/>
            <person name="Vaario L.-M."/>
            <person name="Yamada A."/>
            <person name="Yan M."/>
            <person name="Wang P."/>
            <person name="Xu J."/>
            <person name="Bruns T."/>
            <person name="Baldrian P."/>
            <person name="Vilgalys R."/>
            <person name="Henrissat B."/>
            <person name="Grigoriev I.V."/>
            <person name="Hibbett D."/>
            <person name="Nagy L.G."/>
            <person name="Martin F.M."/>
        </authorList>
    </citation>
    <scope>NUCLEOTIDE SEQUENCE</scope>
    <source>
        <strain evidence="1">P2</strain>
    </source>
</reference>
<evidence type="ECO:0000313" key="1">
    <source>
        <dbReference type="EMBL" id="KAF9653854.1"/>
    </source>
</evidence>
<sequence length="335" mass="37924">MSKRNRLQSLLDSSIADPSDFPQRELGHLDSSLTCKICREFYRGPVSLSCGHCFCSLCIRNSMTSKQECPVCRKCANEGQIRPVAALEEIVESWKAARALVLTLATANGESSRLTPEESISAIAGPSTPNKRRKLVSEDGLIDCPICHTFVPFDAINMHIDSGCKSTSTPSKPKQKAEWSKVFSKRSKDSAQESDPDRRLPKLNYHTMKEKQIRELLSQAELSTAGDKNALTARHQQWTILYNSNQDRSASQRQDLERIRKELKKWEAEGKARKVDIDDTDEYQRLHKQDFIELIERARRSRFHSHKPQSSRGREGGSPIEEPEVSEVTDPIEVD</sequence>
<gene>
    <name evidence="1" type="ORF">BDM02DRAFT_1100456</name>
</gene>
<dbReference type="Proteomes" id="UP000886501">
    <property type="component" value="Unassembled WGS sequence"/>
</dbReference>
<keyword evidence="2" id="KW-1185">Reference proteome</keyword>
<dbReference type="EMBL" id="MU117962">
    <property type="protein sequence ID" value="KAF9653854.1"/>
    <property type="molecule type" value="Genomic_DNA"/>
</dbReference>
<protein>
    <submittedName>
        <fullName evidence="1">Uncharacterized protein</fullName>
    </submittedName>
</protein>
<evidence type="ECO:0000313" key="2">
    <source>
        <dbReference type="Proteomes" id="UP000886501"/>
    </source>
</evidence>
<name>A0ACB6ZW87_THEGA</name>